<evidence type="ECO:0008006" key="4">
    <source>
        <dbReference type="Google" id="ProtNLM"/>
    </source>
</evidence>
<dbReference type="GO" id="GO:0098662">
    <property type="term" value="P:inorganic cation transmembrane transport"/>
    <property type="evidence" value="ECO:0007669"/>
    <property type="project" value="InterPro"/>
</dbReference>
<evidence type="ECO:0000256" key="1">
    <source>
        <dbReference type="SAM" id="Phobius"/>
    </source>
</evidence>
<dbReference type="RefSeq" id="WP_067475135.1">
    <property type="nucleotide sequence ID" value="NZ_CP015961.1"/>
</dbReference>
<keyword evidence="3" id="KW-1185">Reference proteome</keyword>
<sequence>MNENPLSETIWTDLAVGVPAILGALCFLTAMVAVNRVRDALGRTNTMSVATGLGMVFFILAAFAHVTVEHGFTWVNLGEVLIAIFATFFVVTIASMTIARAVFMSDTPLDPDTDTRDLDE</sequence>
<feature type="transmembrane region" description="Helical" evidence="1">
    <location>
        <begin position="80"/>
        <end position="103"/>
    </location>
</feature>
<evidence type="ECO:0000313" key="2">
    <source>
        <dbReference type="EMBL" id="ANI91309.1"/>
    </source>
</evidence>
<dbReference type="OrthoDB" id="3730907at2"/>
<evidence type="ECO:0000313" key="3">
    <source>
        <dbReference type="Proteomes" id="UP000186104"/>
    </source>
</evidence>
<accession>A0A173LHR0</accession>
<organism evidence="2 3">
    <name type="scientific">Dietzia timorensis</name>
    <dbReference type="NCBI Taxonomy" id="499555"/>
    <lineage>
        <taxon>Bacteria</taxon>
        <taxon>Bacillati</taxon>
        <taxon>Actinomycetota</taxon>
        <taxon>Actinomycetes</taxon>
        <taxon>Mycobacteriales</taxon>
        <taxon>Dietziaceae</taxon>
        <taxon>Dietzia</taxon>
    </lineage>
</organism>
<protein>
    <recommendedName>
        <fullName evidence="4">Na(+)/H(+) antiporter subunit G</fullName>
    </recommendedName>
</protein>
<keyword evidence="1" id="KW-1133">Transmembrane helix</keyword>
<dbReference type="InterPro" id="IPR005133">
    <property type="entry name" value="PhaG_MnhG_YufB"/>
</dbReference>
<dbReference type="Proteomes" id="UP000186104">
    <property type="component" value="Chromosome"/>
</dbReference>
<dbReference type="Pfam" id="PF03334">
    <property type="entry name" value="PhaG_MnhG_YufB"/>
    <property type="match status" value="1"/>
</dbReference>
<dbReference type="KEGG" id="dtm:BJL86_0504"/>
<gene>
    <name evidence="2" type="ORF">BJL86_0504</name>
</gene>
<dbReference type="STRING" id="499555.BJL86_0504"/>
<dbReference type="GO" id="GO:0015297">
    <property type="term" value="F:antiporter activity"/>
    <property type="evidence" value="ECO:0007669"/>
    <property type="project" value="InterPro"/>
</dbReference>
<keyword evidence="1" id="KW-0472">Membrane</keyword>
<name>A0A173LHR0_9ACTN</name>
<dbReference type="AlphaFoldDB" id="A0A173LHR0"/>
<keyword evidence="1" id="KW-0812">Transmembrane</keyword>
<proteinExistence type="predicted"/>
<reference evidence="2 3" key="1">
    <citation type="submission" date="2016-06" db="EMBL/GenBank/DDBJ databases">
        <title>Complete genome sequence of a saline-alkali tolerant type strain Dietzia timorensis ID05-A0528T.</title>
        <authorList>
            <person name="Wu X."/>
        </authorList>
    </citation>
    <scope>NUCLEOTIDE SEQUENCE [LARGE SCALE GENOMIC DNA]</scope>
    <source>
        <strain evidence="2 3">ID05-A0528</strain>
    </source>
</reference>
<feature type="transmembrane region" description="Helical" evidence="1">
    <location>
        <begin position="14"/>
        <end position="34"/>
    </location>
</feature>
<feature type="transmembrane region" description="Helical" evidence="1">
    <location>
        <begin position="46"/>
        <end position="68"/>
    </location>
</feature>
<dbReference type="EMBL" id="CP015961">
    <property type="protein sequence ID" value="ANI91309.1"/>
    <property type="molecule type" value="Genomic_DNA"/>
</dbReference>